<proteinExistence type="predicted"/>
<feature type="signal peptide" evidence="2">
    <location>
        <begin position="1"/>
        <end position="20"/>
    </location>
</feature>
<evidence type="ECO:0000256" key="2">
    <source>
        <dbReference type="SAM" id="SignalP"/>
    </source>
</evidence>
<feature type="region of interest" description="Disordered" evidence="1">
    <location>
        <begin position="265"/>
        <end position="372"/>
    </location>
</feature>
<dbReference type="PANTHER" id="PTHR34587:SF2">
    <property type="entry name" value="G-PROTEIN COUPLED RECEPTORS FAMILY 1 PROFILE DOMAIN-CONTAINING PROTEIN"/>
    <property type="match status" value="1"/>
</dbReference>
<evidence type="ECO:0000313" key="3">
    <source>
        <dbReference type="EMBL" id="KAK4136231.1"/>
    </source>
</evidence>
<dbReference type="Proteomes" id="UP001304895">
    <property type="component" value="Unassembled WGS sequence"/>
</dbReference>
<dbReference type="AlphaFoldDB" id="A0AAN6UQV0"/>
<protein>
    <recommendedName>
        <fullName evidence="5">Ribosomal protein s17</fullName>
    </recommendedName>
</protein>
<dbReference type="EMBL" id="MU853404">
    <property type="protein sequence ID" value="KAK4136231.1"/>
    <property type="molecule type" value="Genomic_DNA"/>
</dbReference>
<organism evidence="3 4">
    <name type="scientific">Trichocladium antarcticum</name>
    <dbReference type="NCBI Taxonomy" id="1450529"/>
    <lineage>
        <taxon>Eukaryota</taxon>
        <taxon>Fungi</taxon>
        <taxon>Dikarya</taxon>
        <taxon>Ascomycota</taxon>
        <taxon>Pezizomycotina</taxon>
        <taxon>Sordariomycetes</taxon>
        <taxon>Sordariomycetidae</taxon>
        <taxon>Sordariales</taxon>
        <taxon>Chaetomiaceae</taxon>
        <taxon>Trichocladium</taxon>
    </lineage>
</organism>
<sequence>MAIKGLGRLSFLLTLALAQAQGNNKTPTLDPDAIQSGSFTDGSAALGAEAFQAASLTSENNFINFCAGKTLTNGFQITDGSCNGIVMGQIPSKDTMTSVVITSPKNGDSIGSGEDFTITVQVDNLEAGAFTNAVASYYAAPQQLKGGRIVGHIHVTVQDTGANLNPTKPLDATKFAFFKGINDVGDGSGGLSADVAGGLPAGNYRLCTLVSAANHQPVIMPVAQRGAQDDCIRFEVTGNGKTKNIAANDGEKGVAAAAQAAEAITLGPGAPDPGGNNEDETDAGGNGGGNTSNAASASAASKTASGASETASAAATDETGAAADETASSTESADAATTPEAGGKGKGKGKGNEKAKRSMRLARLSRQRHFVA</sequence>
<name>A0AAN6UQV0_9PEZI</name>
<reference evidence="3" key="2">
    <citation type="submission" date="2023-05" db="EMBL/GenBank/DDBJ databases">
        <authorList>
            <consortium name="Lawrence Berkeley National Laboratory"/>
            <person name="Steindorff A."/>
            <person name="Hensen N."/>
            <person name="Bonometti L."/>
            <person name="Westerberg I."/>
            <person name="Brannstrom I.O."/>
            <person name="Guillou S."/>
            <person name="Cros-Aarteil S."/>
            <person name="Calhoun S."/>
            <person name="Haridas S."/>
            <person name="Kuo A."/>
            <person name="Mondo S."/>
            <person name="Pangilinan J."/>
            <person name="Riley R."/>
            <person name="Labutti K."/>
            <person name="Andreopoulos B."/>
            <person name="Lipzen A."/>
            <person name="Chen C."/>
            <person name="Yanf M."/>
            <person name="Daum C."/>
            <person name="Ng V."/>
            <person name="Clum A."/>
            <person name="Ohm R."/>
            <person name="Martin F."/>
            <person name="Silar P."/>
            <person name="Natvig D."/>
            <person name="Lalanne C."/>
            <person name="Gautier V."/>
            <person name="Ament-Velasquez S.L."/>
            <person name="Kruys A."/>
            <person name="Hutchinson M.I."/>
            <person name="Powell A.J."/>
            <person name="Barry K."/>
            <person name="Miller A.N."/>
            <person name="Grigoriev I.V."/>
            <person name="Debuchy R."/>
            <person name="Gladieux P."/>
            <person name="Thoren M.H."/>
            <person name="Johannesson H."/>
        </authorList>
    </citation>
    <scope>NUCLEOTIDE SEQUENCE</scope>
    <source>
        <strain evidence="3">CBS 123565</strain>
    </source>
</reference>
<evidence type="ECO:0000313" key="4">
    <source>
        <dbReference type="Proteomes" id="UP001304895"/>
    </source>
</evidence>
<feature type="compositionally biased region" description="Low complexity" evidence="1">
    <location>
        <begin position="291"/>
        <end position="341"/>
    </location>
</feature>
<gene>
    <name evidence="3" type="ORF">BT67DRAFT_235294</name>
</gene>
<evidence type="ECO:0000256" key="1">
    <source>
        <dbReference type="SAM" id="MobiDB-lite"/>
    </source>
</evidence>
<accession>A0AAN6UQV0</accession>
<feature type="chain" id="PRO_5042901122" description="Ribosomal protein s17" evidence="2">
    <location>
        <begin position="21"/>
        <end position="372"/>
    </location>
</feature>
<comment type="caution">
    <text evidence="3">The sequence shown here is derived from an EMBL/GenBank/DDBJ whole genome shotgun (WGS) entry which is preliminary data.</text>
</comment>
<feature type="compositionally biased region" description="Basic residues" evidence="1">
    <location>
        <begin position="357"/>
        <end position="372"/>
    </location>
</feature>
<keyword evidence="4" id="KW-1185">Reference proteome</keyword>
<dbReference type="InterPro" id="IPR053216">
    <property type="entry name" value="Appressorial_penetr-assoc"/>
</dbReference>
<keyword evidence="2" id="KW-0732">Signal</keyword>
<evidence type="ECO:0008006" key="5">
    <source>
        <dbReference type="Google" id="ProtNLM"/>
    </source>
</evidence>
<dbReference type="PANTHER" id="PTHR34587">
    <property type="entry name" value="VWFA DOMAIN-CONTAINING PROTEIN"/>
    <property type="match status" value="1"/>
</dbReference>
<reference evidence="3" key="1">
    <citation type="journal article" date="2023" name="Mol. Phylogenet. Evol.">
        <title>Genome-scale phylogeny and comparative genomics of the fungal order Sordariales.</title>
        <authorList>
            <person name="Hensen N."/>
            <person name="Bonometti L."/>
            <person name="Westerberg I."/>
            <person name="Brannstrom I.O."/>
            <person name="Guillou S."/>
            <person name="Cros-Aarteil S."/>
            <person name="Calhoun S."/>
            <person name="Haridas S."/>
            <person name="Kuo A."/>
            <person name="Mondo S."/>
            <person name="Pangilinan J."/>
            <person name="Riley R."/>
            <person name="LaButti K."/>
            <person name="Andreopoulos B."/>
            <person name="Lipzen A."/>
            <person name="Chen C."/>
            <person name="Yan M."/>
            <person name="Daum C."/>
            <person name="Ng V."/>
            <person name="Clum A."/>
            <person name="Steindorff A."/>
            <person name="Ohm R.A."/>
            <person name="Martin F."/>
            <person name="Silar P."/>
            <person name="Natvig D.O."/>
            <person name="Lalanne C."/>
            <person name="Gautier V."/>
            <person name="Ament-Velasquez S.L."/>
            <person name="Kruys A."/>
            <person name="Hutchinson M.I."/>
            <person name="Powell A.J."/>
            <person name="Barry K."/>
            <person name="Miller A.N."/>
            <person name="Grigoriev I.V."/>
            <person name="Debuchy R."/>
            <person name="Gladieux P."/>
            <person name="Hiltunen Thoren M."/>
            <person name="Johannesson H."/>
        </authorList>
    </citation>
    <scope>NUCLEOTIDE SEQUENCE</scope>
    <source>
        <strain evidence="3">CBS 123565</strain>
    </source>
</reference>